<dbReference type="EMBL" id="MW862992">
    <property type="protein sequence ID" value="QWY82794.1"/>
    <property type="molecule type" value="Genomic_DNA"/>
</dbReference>
<organism evidence="1 2">
    <name type="scientific">Arthrobacter phage SilentRX</name>
    <dbReference type="NCBI Taxonomy" id="2836091"/>
    <lineage>
        <taxon>Viruses</taxon>
        <taxon>Duplodnaviria</taxon>
        <taxon>Heunggongvirae</taxon>
        <taxon>Uroviricota</taxon>
        <taxon>Caudoviricetes</taxon>
        <taxon>Silentrexvirus</taxon>
        <taxon>Silentrexvirus silentrx</taxon>
    </lineage>
</organism>
<sequence length="68" mass="7267">MAQTPTITLLEPSVKVILIEDITIPVENIAYARPTDGGFYKVFFKTGGHVDLRVTADAFASALAGAPF</sequence>
<evidence type="ECO:0000313" key="1">
    <source>
        <dbReference type="EMBL" id="QWY82794.1"/>
    </source>
</evidence>
<name>A0A8F3IPP5_9CAUD</name>
<dbReference type="RefSeq" id="YP_010656435.1">
    <property type="nucleotide sequence ID" value="NC_070838.1"/>
</dbReference>
<gene>
    <name evidence="1" type="primary">54</name>
    <name evidence="1" type="ORF">SEA_SILENTRX_54</name>
</gene>
<dbReference type="GeneID" id="77932312"/>
<dbReference type="Proteomes" id="UP000693725">
    <property type="component" value="Segment"/>
</dbReference>
<keyword evidence="2" id="KW-1185">Reference proteome</keyword>
<accession>A0A8F3IPP5</accession>
<reference evidence="1" key="1">
    <citation type="submission" date="2021-04" db="EMBL/GenBank/DDBJ databases">
        <authorList>
            <person name="Edwards E.G."/>
            <person name="Siddiqui F.A."/>
            <person name="Anastasi R.E."/>
            <person name="Conroy D.J."/>
            <person name="Gerton T.J."/>
            <person name="Laizure I.E."/>
            <person name="Reynolds J.D."/>
            <person name="Ulker M."/>
            <person name="Ouellette S.K."/>
            <person name="Duggan K.O."/>
            <person name="Johnson K.C."/>
            <person name="MacLea K.S."/>
            <person name="Garlena R.A."/>
            <person name="Russell D.A."/>
            <person name="Jacobs-Sera D."/>
            <person name="Hatfull G.F."/>
        </authorList>
    </citation>
    <scope>NUCLEOTIDE SEQUENCE</scope>
</reference>
<evidence type="ECO:0000313" key="2">
    <source>
        <dbReference type="Proteomes" id="UP000693725"/>
    </source>
</evidence>
<proteinExistence type="predicted"/>
<protein>
    <submittedName>
        <fullName evidence="1">Uncharacterized protein</fullName>
    </submittedName>
</protein>
<dbReference type="KEGG" id="vg:77932312"/>